<feature type="region of interest" description="Disordered" evidence="1">
    <location>
        <begin position="1"/>
        <end position="58"/>
    </location>
</feature>
<dbReference type="PANTHER" id="PTHR45835">
    <property type="entry name" value="YALI0A06105P"/>
    <property type="match status" value="1"/>
</dbReference>
<dbReference type="AlphaFoldDB" id="A0A6L2N317"/>
<dbReference type="PROSITE" id="PS50994">
    <property type="entry name" value="INTEGRASE"/>
    <property type="match status" value="1"/>
</dbReference>
<dbReference type="SUPFAM" id="SSF53098">
    <property type="entry name" value="Ribonuclease H-like"/>
    <property type="match status" value="1"/>
</dbReference>
<keyword evidence="3" id="KW-0548">Nucleotidyltransferase</keyword>
<dbReference type="GO" id="GO:0003676">
    <property type="term" value="F:nucleic acid binding"/>
    <property type="evidence" value="ECO:0007669"/>
    <property type="project" value="InterPro"/>
</dbReference>
<protein>
    <submittedName>
        <fullName evidence="3">Putative reverse transcriptase domain-containing protein</fullName>
    </submittedName>
</protein>
<evidence type="ECO:0000259" key="2">
    <source>
        <dbReference type="PROSITE" id="PS50994"/>
    </source>
</evidence>
<accession>A0A6L2N317</accession>
<feature type="region of interest" description="Disordered" evidence="1">
    <location>
        <begin position="187"/>
        <end position="240"/>
    </location>
</feature>
<name>A0A6L2N317_TANCI</name>
<dbReference type="PANTHER" id="PTHR45835:SF99">
    <property type="entry name" value="CHROMO DOMAIN-CONTAINING PROTEIN-RELATED"/>
    <property type="match status" value="1"/>
</dbReference>
<dbReference type="GO" id="GO:0003964">
    <property type="term" value="F:RNA-directed DNA polymerase activity"/>
    <property type="evidence" value="ECO:0007669"/>
    <property type="project" value="UniProtKB-KW"/>
</dbReference>
<evidence type="ECO:0000313" key="3">
    <source>
        <dbReference type="EMBL" id="GEU78934.1"/>
    </source>
</evidence>
<dbReference type="Pfam" id="PF17921">
    <property type="entry name" value="Integrase_H2C2"/>
    <property type="match status" value="1"/>
</dbReference>
<comment type="caution">
    <text evidence="3">The sequence shown here is derived from an EMBL/GenBank/DDBJ whole genome shotgun (WGS) entry which is preliminary data.</text>
</comment>
<gene>
    <name evidence="3" type="ORF">Tci_050912</name>
</gene>
<dbReference type="InterPro" id="IPR012337">
    <property type="entry name" value="RNaseH-like_sf"/>
</dbReference>
<feature type="compositionally biased region" description="Basic and acidic residues" evidence="1">
    <location>
        <begin position="25"/>
        <end position="45"/>
    </location>
</feature>
<sequence>MKPRIRTRSAGWPVAESRGGGTGERVSRGGRDKGPKRGNDERVDELNGQGNDQGMGANRGVEGVNGAQVGNQGNVGNQNGNVVNENVQENVRNVLVNGNQAGCSFKEFLACNPKKYDGKGGTVVLIQWIKKMESVQDMSGCSIDQKVKYTAGSVMGMALTMVAAMKPKTMQKAMQISGALTDEAVRNGSIKKVKKRGNVGEPSKGKNDRDDNKRTRIENASATTASHVGRENTGVNPHNQVMAVNGDQRRGDQGNQARGRAFMLGAEEAHQDPNIMWEMEFQIELTPRVTPVAKSPYHLAPSEFKKLSGQLKELQDKDHKSLQHIFSQKELHMRQRCWIKLFNDYDCEIRYHPGKENVVADSLSRKERVKPKRVRAMMMTFQSSIKDRILAAQKEAYDESVRLQNGLDEMVELRNDGALYCLDRIWVPLKGDVRTLLMDEAHKLKYSVHPGADKMYYDLRDRYWWPGMKKDIAPYVSMDFMTKLPTTSSGHDTIWVIIDRLTKSACFLPMSGDYQMDILARLYLNEIVSRHGVPISIISNHDSRFTLRLWQSMQEALRTRLDMSTDYHPQTDGQSERTIQTLEDMLRACVLDFKGSWDVHLSLVEFSYNNSYHSSVKCVPFEALYGRKCRSSIMWAEIGEDFLEELDDVHDTFHVSNLKKCLADPTLEVKKLKRSGIAILKVWWNLKRDPKFTWEREVQMKLKVVILLACTVFGTTRVTGKDLPCLLWSYLKYSSSW</sequence>
<dbReference type="InterPro" id="IPR036397">
    <property type="entry name" value="RNaseH_sf"/>
</dbReference>
<dbReference type="InterPro" id="IPR041588">
    <property type="entry name" value="Integrase_H2C2"/>
</dbReference>
<dbReference type="Gene3D" id="1.10.340.70">
    <property type="match status" value="1"/>
</dbReference>
<proteinExistence type="predicted"/>
<organism evidence="3">
    <name type="scientific">Tanacetum cinerariifolium</name>
    <name type="common">Dalmatian daisy</name>
    <name type="synonym">Chrysanthemum cinerariifolium</name>
    <dbReference type="NCBI Taxonomy" id="118510"/>
    <lineage>
        <taxon>Eukaryota</taxon>
        <taxon>Viridiplantae</taxon>
        <taxon>Streptophyta</taxon>
        <taxon>Embryophyta</taxon>
        <taxon>Tracheophyta</taxon>
        <taxon>Spermatophyta</taxon>
        <taxon>Magnoliopsida</taxon>
        <taxon>eudicotyledons</taxon>
        <taxon>Gunneridae</taxon>
        <taxon>Pentapetalae</taxon>
        <taxon>asterids</taxon>
        <taxon>campanulids</taxon>
        <taxon>Asterales</taxon>
        <taxon>Asteraceae</taxon>
        <taxon>Asteroideae</taxon>
        <taxon>Anthemideae</taxon>
        <taxon>Anthemidinae</taxon>
        <taxon>Tanacetum</taxon>
    </lineage>
</organism>
<keyword evidence="3" id="KW-0695">RNA-directed DNA polymerase</keyword>
<feature type="compositionally biased region" description="Basic and acidic residues" evidence="1">
    <location>
        <begin position="203"/>
        <end position="217"/>
    </location>
</feature>
<reference evidence="3" key="1">
    <citation type="journal article" date="2019" name="Sci. Rep.">
        <title>Draft genome of Tanacetum cinerariifolium, the natural source of mosquito coil.</title>
        <authorList>
            <person name="Yamashiro T."/>
            <person name="Shiraishi A."/>
            <person name="Satake H."/>
            <person name="Nakayama K."/>
        </authorList>
    </citation>
    <scope>NUCLEOTIDE SEQUENCE</scope>
</reference>
<feature type="domain" description="Integrase catalytic" evidence="2">
    <location>
        <begin position="462"/>
        <end position="628"/>
    </location>
</feature>
<dbReference type="GO" id="GO:0015074">
    <property type="term" value="P:DNA integration"/>
    <property type="evidence" value="ECO:0007669"/>
    <property type="project" value="InterPro"/>
</dbReference>
<evidence type="ECO:0000256" key="1">
    <source>
        <dbReference type="SAM" id="MobiDB-lite"/>
    </source>
</evidence>
<keyword evidence="3" id="KW-0808">Transferase</keyword>
<dbReference type="EMBL" id="BKCJ010007772">
    <property type="protein sequence ID" value="GEU78934.1"/>
    <property type="molecule type" value="Genomic_DNA"/>
</dbReference>
<dbReference type="InterPro" id="IPR001584">
    <property type="entry name" value="Integrase_cat-core"/>
</dbReference>
<dbReference type="Gene3D" id="3.30.420.10">
    <property type="entry name" value="Ribonuclease H-like superfamily/Ribonuclease H"/>
    <property type="match status" value="1"/>
</dbReference>